<organism evidence="2 3">
    <name type="scientific">Falsiruegeria litorea</name>
    <dbReference type="NCBI Taxonomy" id="1280831"/>
    <lineage>
        <taxon>Bacteria</taxon>
        <taxon>Pseudomonadati</taxon>
        <taxon>Pseudomonadota</taxon>
        <taxon>Alphaproteobacteria</taxon>
        <taxon>Rhodobacterales</taxon>
        <taxon>Roseobacteraceae</taxon>
        <taxon>Falsiruegeria</taxon>
    </lineage>
</organism>
<evidence type="ECO:0000313" key="2">
    <source>
        <dbReference type="EMBL" id="MBT3143338.1"/>
    </source>
</evidence>
<keyword evidence="1" id="KW-1133">Transmembrane helix</keyword>
<protein>
    <recommendedName>
        <fullName evidence="4">MFS transporter</fullName>
    </recommendedName>
</protein>
<gene>
    <name evidence="2" type="ORF">KL867_19945</name>
</gene>
<feature type="transmembrane region" description="Helical" evidence="1">
    <location>
        <begin position="12"/>
        <end position="36"/>
    </location>
</feature>
<dbReference type="EMBL" id="JAHHDY010000022">
    <property type="protein sequence ID" value="MBT3143338.1"/>
    <property type="molecule type" value="Genomic_DNA"/>
</dbReference>
<dbReference type="SUPFAM" id="SSF103473">
    <property type="entry name" value="MFS general substrate transporter"/>
    <property type="match status" value="1"/>
</dbReference>
<reference evidence="2 3" key="1">
    <citation type="submission" date="2021-05" db="EMBL/GenBank/DDBJ databases">
        <title>Draft genomes of marine bacteria isolated from model chitin particles.</title>
        <authorList>
            <person name="Datta M.S."/>
            <person name="Schwartzman J.A."/>
            <person name="Cordero O."/>
        </authorList>
    </citation>
    <scope>NUCLEOTIDE SEQUENCE [LARGE SCALE GENOMIC DNA]</scope>
    <source>
        <strain evidence="2 3">4E07</strain>
    </source>
</reference>
<keyword evidence="3" id="KW-1185">Reference proteome</keyword>
<accession>A0ABS5WXT0</accession>
<sequence length="89" mass="9170">MTPQQDRNPLIAVSGLIVSMALLAFGNGLMFAYVPIKLAILGHEPSVAGWMLTAMAGGGLLGCLACGWFVRAVGHARAFMALAAVAILS</sequence>
<evidence type="ECO:0008006" key="4">
    <source>
        <dbReference type="Google" id="ProtNLM"/>
    </source>
</evidence>
<feature type="transmembrane region" description="Helical" evidence="1">
    <location>
        <begin position="48"/>
        <end position="70"/>
    </location>
</feature>
<dbReference type="InterPro" id="IPR036259">
    <property type="entry name" value="MFS_trans_sf"/>
</dbReference>
<name>A0ABS5WXT0_9RHOB</name>
<dbReference type="Proteomes" id="UP000763802">
    <property type="component" value="Unassembled WGS sequence"/>
</dbReference>
<keyword evidence="1" id="KW-0472">Membrane</keyword>
<evidence type="ECO:0000313" key="3">
    <source>
        <dbReference type="Proteomes" id="UP000763802"/>
    </source>
</evidence>
<keyword evidence="1" id="KW-0812">Transmembrane</keyword>
<comment type="caution">
    <text evidence="2">The sequence shown here is derived from an EMBL/GenBank/DDBJ whole genome shotgun (WGS) entry which is preliminary data.</text>
</comment>
<proteinExistence type="predicted"/>
<evidence type="ECO:0000256" key="1">
    <source>
        <dbReference type="SAM" id="Phobius"/>
    </source>
</evidence>
<dbReference type="RefSeq" id="WP_215194241.1">
    <property type="nucleotide sequence ID" value="NZ_JAHHDY010000022.1"/>
</dbReference>